<accession>A6WF80</accession>
<dbReference type="AlphaFoldDB" id="A6WF80"/>
<dbReference type="InterPro" id="IPR050177">
    <property type="entry name" value="Lipid_A_modif_metabolic_enz"/>
</dbReference>
<proteinExistence type="predicted"/>
<organism evidence="2 3">
    <name type="scientific">Kineococcus radiotolerans (strain ATCC BAA-149 / DSM 14245 / SRS30216)</name>
    <dbReference type="NCBI Taxonomy" id="266940"/>
    <lineage>
        <taxon>Bacteria</taxon>
        <taxon>Bacillati</taxon>
        <taxon>Actinomycetota</taxon>
        <taxon>Actinomycetes</taxon>
        <taxon>Kineosporiales</taxon>
        <taxon>Kineosporiaceae</taxon>
        <taxon>Kineococcus</taxon>
    </lineage>
</organism>
<dbReference type="Pfam" id="PF01370">
    <property type="entry name" value="Epimerase"/>
    <property type="match status" value="1"/>
</dbReference>
<dbReference type="SUPFAM" id="SSF51735">
    <property type="entry name" value="NAD(P)-binding Rossmann-fold domains"/>
    <property type="match status" value="1"/>
</dbReference>
<evidence type="ECO:0000313" key="3">
    <source>
        <dbReference type="Proteomes" id="UP000001116"/>
    </source>
</evidence>
<dbReference type="KEGG" id="kra:Krad_4006"/>
<dbReference type="STRING" id="266940.Krad_4006"/>
<evidence type="ECO:0000313" key="2">
    <source>
        <dbReference type="EMBL" id="ABS05469.1"/>
    </source>
</evidence>
<reference evidence="3" key="1">
    <citation type="journal article" date="2008" name="PLoS ONE">
        <title>Survival in nuclear waste, extreme resistance, and potential applications gleaned from the genome sequence of Kineococcus radiotolerans SRS30216.</title>
        <authorList>
            <person name="Bagwell C.E."/>
            <person name="Bhat S."/>
            <person name="Hawkins G.M."/>
            <person name="Smith B.W."/>
            <person name="Biswas T."/>
            <person name="Hoover T.R."/>
            <person name="Saunders E."/>
            <person name="Han C.S."/>
            <person name="Tsodikov O.V."/>
            <person name="Shimkets L.J."/>
        </authorList>
    </citation>
    <scope>NUCLEOTIDE SEQUENCE [LARGE SCALE GENOMIC DNA]</scope>
    <source>
        <strain evidence="3">ATCC BAA-149 / DSM 14245 / SRS30216</strain>
    </source>
</reference>
<dbReference type="HOGENOM" id="CLU_835936_0_0_11"/>
<dbReference type="Gene3D" id="3.40.50.720">
    <property type="entry name" value="NAD(P)-binding Rossmann-like Domain"/>
    <property type="match status" value="1"/>
</dbReference>
<evidence type="ECO:0000259" key="1">
    <source>
        <dbReference type="Pfam" id="PF01370"/>
    </source>
</evidence>
<dbReference type="eggNOG" id="COG0451">
    <property type="taxonomic scope" value="Bacteria"/>
</dbReference>
<sequence length="337" mass="35859">MPGSARARRGPRGQGGAVRVLVVGATGHIGSYLVPRLVGAGHEVVALSRGTREPYRAHPAWERVERVVADRDAEDAAGTFGARVARLRPDAVVDLVCFTPASARLLVEALRPTGAFLAHCGTIWVHGPAAASPLREDDPRAPFGEYGTQKAAIEELLLAETRSGGLRTTVLHPGHISGPGWPVITPLGNLDPQVWRRLSTGEELLVPGLGLETLHHVHADDVAQGFERALADPGAAAGESFHVVSDRALTVRGFAEAAARWWGREADLRPVSWEEFRAASGEHAEASWEHLSRSHSASTDKARRLLGYVPGHTSLEAARTAVEAMGLLPDGRGTLSA</sequence>
<dbReference type="Proteomes" id="UP000001116">
    <property type="component" value="Chromosome"/>
</dbReference>
<name>A6WF80_KINRD</name>
<keyword evidence="3" id="KW-1185">Reference proteome</keyword>
<feature type="domain" description="NAD-dependent epimerase/dehydratase" evidence="1">
    <location>
        <begin position="20"/>
        <end position="240"/>
    </location>
</feature>
<dbReference type="InterPro" id="IPR036291">
    <property type="entry name" value="NAD(P)-bd_dom_sf"/>
</dbReference>
<gene>
    <name evidence="2" type="ordered locus">Krad_4006</name>
</gene>
<protein>
    <submittedName>
        <fullName evidence="2">NAD-dependent epimerase/dehydratase</fullName>
    </submittedName>
</protein>
<dbReference type="PANTHER" id="PTHR43245">
    <property type="entry name" value="BIFUNCTIONAL POLYMYXIN RESISTANCE PROTEIN ARNA"/>
    <property type="match status" value="1"/>
</dbReference>
<dbReference type="EMBL" id="CP000750">
    <property type="protein sequence ID" value="ABS05469.1"/>
    <property type="molecule type" value="Genomic_DNA"/>
</dbReference>
<dbReference type="InterPro" id="IPR001509">
    <property type="entry name" value="Epimerase_deHydtase"/>
</dbReference>